<evidence type="ECO:0000256" key="1">
    <source>
        <dbReference type="ARBA" id="ARBA00023157"/>
    </source>
</evidence>
<dbReference type="InterPro" id="IPR051772">
    <property type="entry name" value="Gastrokine"/>
</dbReference>
<dbReference type="PANTHER" id="PTHR16483">
    <property type="entry name" value="GASTROKINE 1"/>
    <property type="match status" value="1"/>
</dbReference>
<keyword evidence="3" id="KW-1185">Reference proteome</keyword>
<dbReference type="SMART" id="SM01039">
    <property type="entry name" value="BRICHOS"/>
    <property type="match status" value="1"/>
</dbReference>
<accession>A0A6J0J3F4</accession>
<dbReference type="RefSeq" id="XP_017692759.1">
    <property type="nucleotide sequence ID" value="XM_017837270.1"/>
</dbReference>
<name>A0A6J0J3F4_9PASS</name>
<feature type="domain" description="BRICHOS" evidence="2">
    <location>
        <begin position="15"/>
        <end position="108"/>
    </location>
</feature>
<dbReference type="Pfam" id="PF04089">
    <property type="entry name" value="BRICHOS"/>
    <property type="match status" value="1"/>
</dbReference>
<dbReference type="InterPro" id="IPR007084">
    <property type="entry name" value="BRICHOS_dom"/>
</dbReference>
<protein>
    <submittedName>
        <fullName evidence="4">Gastrokine-1-like isoform X1</fullName>
    </submittedName>
</protein>
<proteinExistence type="predicted"/>
<dbReference type="PROSITE" id="PS50869">
    <property type="entry name" value="BRICHOS"/>
    <property type="match status" value="1"/>
</dbReference>
<evidence type="ECO:0000313" key="4">
    <source>
        <dbReference type="RefSeq" id="XP_017692759.1"/>
    </source>
</evidence>
<dbReference type="Proteomes" id="UP000504624">
    <property type="component" value="Unplaced"/>
</dbReference>
<reference evidence="4" key="1">
    <citation type="submission" date="2025-08" db="UniProtKB">
        <authorList>
            <consortium name="RefSeq"/>
        </authorList>
    </citation>
    <scope>IDENTIFICATION</scope>
</reference>
<dbReference type="GeneID" id="108508465"/>
<dbReference type="AlphaFoldDB" id="A0A6J0J3F4"/>
<evidence type="ECO:0000259" key="2">
    <source>
        <dbReference type="PROSITE" id="PS50869"/>
    </source>
</evidence>
<sequence>MTISSQTRVAVFEQRSNDLSWKTIWNYNTGVIATKVMQERTCYISVMNQKEMPSFDALLRLAAENRNQVGLGRVTRKLTFVTKGLVNNLNSYGADITAMCSGLTTYKAYEVHGECKQINSVSLSPGTFFPLGNDYCTSGPLPTPDGQKARASG</sequence>
<keyword evidence="1" id="KW-1015">Disulfide bond</keyword>
<gene>
    <name evidence="4" type="primary">LOC108508465</name>
</gene>
<organism evidence="3 4">
    <name type="scientific">Lepidothrix coronata</name>
    <name type="common">blue-crowned manakin</name>
    <dbReference type="NCBI Taxonomy" id="321398"/>
    <lineage>
        <taxon>Eukaryota</taxon>
        <taxon>Metazoa</taxon>
        <taxon>Chordata</taxon>
        <taxon>Craniata</taxon>
        <taxon>Vertebrata</taxon>
        <taxon>Euteleostomi</taxon>
        <taxon>Archelosauria</taxon>
        <taxon>Archosauria</taxon>
        <taxon>Dinosauria</taxon>
        <taxon>Saurischia</taxon>
        <taxon>Theropoda</taxon>
        <taxon>Coelurosauria</taxon>
        <taxon>Aves</taxon>
        <taxon>Neognathae</taxon>
        <taxon>Neoaves</taxon>
        <taxon>Telluraves</taxon>
        <taxon>Australaves</taxon>
        <taxon>Passeriformes</taxon>
        <taxon>Pipridae</taxon>
        <taxon>Lepidothrix</taxon>
    </lineage>
</organism>
<dbReference type="Gene3D" id="3.30.390.150">
    <property type="match status" value="1"/>
</dbReference>
<evidence type="ECO:0000313" key="3">
    <source>
        <dbReference type="Proteomes" id="UP000504624"/>
    </source>
</evidence>